<proteinExistence type="predicted"/>
<organism evidence="1 2">
    <name type="scientific">Arctium lappa</name>
    <name type="common">Greater burdock</name>
    <name type="synonym">Lappa major</name>
    <dbReference type="NCBI Taxonomy" id="4217"/>
    <lineage>
        <taxon>Eukaryota</taxon>
        <taxon>Viridiplantae</taxon>
        <taxon>Streptophyta</taxon>
        <taxon>Embryophyta</taxon>
        <taxon>Tracheophyta</taxon>
        <taxon>Spermatophyta</taxon>
        <taxon>Magnoliopsida</taxon>
        <taxon>eudicotyledons</taxon>
        <taxon>Gunneridae</taxon>
        <taxon>Pentapetalae</taxon>
        <taxon>asterids</taxon>
        <taxon>campanulids</taxon>
        <taxon>Asterales</taxon>
        <taxon>Asteraceae</taxon>
        <taxon>Carduoideae</taxon>
        <taxon>Cardueae</taxon>
        <taxon>Arctiinae</taxon>
        <taxon>Arctium</taxon>
    </lineage>
</organism>
<protein>
    <submittedName>
        <fullName evidence="1">Uncharacterized protein</fullName>
    </submittedName>
</protein>
<evidence type="ECO:0000313" key="2">
    <source>
        <dbReference type="Proteomes" id="UP001055879"/>
    </source>
</evidence>
<accession>A0ACB8ZWJ0</accession>
<reference evidence="2" key="1">
    <citation type="journal article" date="2022" name="Mol. Ecol. Resour.">
        <title>The genomes of chicory, endive, great burdock and yacon provide insights into Asteraceae palaeo-polyploidization history and plant inulin production.</title>
        <authorList>
            <person name="Fan W."/>
            <person name="Wang S."/>
            <person name="Wang H."/>
            <person name="Wang A."/>
            <person name="Jiang F."/>
            <person name="Liu H."/>
            <person name="Zhao H."/>
            <person name="Xu D."/>
            <person name="Zhang Y."/>
        </authorList>
    </citation>
    <scope>NUCLEOTIDE SEQUENCE [LARGE SCALE GENOMIC DNA]</scope>
    <source>
        <strain evidence="2">cv. Niubang</strain>
    </source>
</reference>
<sequence length="139" mass="15997">MGKLCASAPPLDHRTYRAQITAARERERKKAAEREYLDIPYNVYDDNVDDVDYGPEEERAHEPNADRSNWLEWATDLHSRVTGLESFVWDELIDLRRLIIHDPSTEDIGEGPSIRPPPRRVWGRQSGSSSSSAHQNRDD</sequence>
<keyword evidence="2" id="KW-1185">Reference proteome</keyword>
<dbReference type="Proteomes" id="UP001055879">
    <property type="component" value="Linkage Group LG09"/>
</dbReference>
<comment type="caution">
    <text evidence="1">The sequence shown here is derived from an EMBL/GenBank/DDBJ whole genome shotgun (WGS) entry which is preliminary data.</text>
</comment>
<gene>
    <name evidence="1" type="ORF">L6452_27939</name>
</gene>
<reference evidence="1 2" key="2">
    <citation type="journal article" date="2022" name="Mol. Ecol. Resour.">
        <title>The genomes of chicory, endive, great burdock and yacon provide insights into Asteraceae paleo-polyploidization history and plant inulin production.</title>
        <authorList>
            <person name="Fan W."/>
            <person name="Wang S."/>
            <person name="Wang H."/>
            <person name="Wang A."/>
            <person name="Jiang F."/>
            <person name="Liu H."/>
            <person name="Zhao H."/>
            <person name="Xu D."/>
            <person name="Zhang Y."/>
        </authorList>
    </citation>
    <scope>NUCLEOTIDE SEQUENCE [LARGE SCALE GENOMIC DNA]</scope>
    <source>
        <strain evidence="2">cv. Niubang</strain>
    </source>
</reference>
<name>A0ACB8ZWJ0_ARCLA</name>
<dbReference type="EMBL" id="CM042055">
    <property type="protein sequence ID" value="KAI3702212.1"/>
    <property type="molecule type" value="Genomic_DNA"/>
</dbReference>
<evidence type="ECO:0000313" key="1">
    <source>
        <dbReference type="EMBL" id="KAI3702212.1"/>
    </source>
</evidence>